<dbReference type="SUPFAM" id="SSF51161">
    <property type="entry name" value="Trimeric LpxA-like enzymes"/>
    <property type="match status" value="1"/>
</dbReference>
<name>A0A8A4KQF8_PANAN</name>
<dbReference type="AlphaFoldDB" id="A0A8A4KQF8"/>
<evidence type="ECO:0000313" key="2">
    <source>
        <dbReference type="Proteomes" id="UP000663901"/>
    </source>
</evidence>
<keyword evidence="1" id="KW-0614">Plasmid</keyword>
<dbReference type="InterPro" id="IPR011004">
    <property type="entry name" value="Trimer_LpxA-like_sf"/>
</dbReference>
<reference evidence="1" key="1">
    <citation type="submission" date="2020-07" db="EMBL/GenBank/DDBJ databases">
        <title>Genome Sequences for Panteoa spp. that cause Center Rot in Onions.</title>
        <authorList>
            <person name="Asselin J.A."/>
            <person name="Helmann T."/>
            <person name="Beer S."/>
            <person name="Stodghill P."/>
        </authorList>
    </citation>
    <scope>NUCLEOTIDE SEQUENCE</scope>
    <source>
        <strain evidence="1">OC5a</strain>
        <plasmid evidence="1">pOC5aB</plasmid>
    </source>
</reference>
<gene>
    <name evidence="1" type="ORF">H0Z12_22580</name>
</gene>
<dbReference type="Gene3D" id="2.160.10.10">
    <property type="entry name" value="Hexapeptide repeat proteins"/>
    <property type="match status" value="1"/>
</dbReference>
<dbReference type="EMBL" id="CP059085">
    <property type="protein sequence ID" value="QTC48386.1"/>
    <property type="molecule type" value="Genomic_DNA"/>
</dbReference>
<accession>A0A8A4KQF8</accession>
<organism evidence="1 2">
    <name type="scientific">Pantoea ananas</name>
    <name type="common">Erwinia uredovora</name>
    <dbReference type="NCBI Taxonomy" id="553"/>
    <lineage>
        <taxon>Bacteria</taxon>
        <taxon>Pseudomonadati</taxon>
        <taxon>Pseudomonadota</taxon>
        <taxon>Gammaproteobacteria</taxon>
        <taxon>Enterobacterales</taxon>
        <taxon>Erwiniaceae</taxon>
        <taxon>Pantoea</taxon>
    </lineage>
</organism>
<geneLocation type="plasmid" evidence="1 2">
    <name>pOC5aB</name>
</geneLocation>
<proteinExistence type="predicted"/>
<dbReference type="Proteomes" id="UP000663901">
    <property type="component" value="Plasmid pOC5aB"/>
</dbReference>
<evidence type="ECO:0000313" key="1">
    <source>
        <dbReference type="EMBL" id="QTC48386.1"/>
    </source>
</evidence>
<sequence length="206" mass="21974">MMDITIFNRMRKDSGFLTLDELGGLCEAGNIIYDPFSTLIYKDIKIGKGNIFFPNVILAGKNGNTLEIGDSNTFYSNTSIDASAGPVFIGSENQFGEGGFTVKANRTGAVVKIGNHGRYLGGASVFGVSDLQSGSQILGQITVDSCTLESGCGWHELSPDERAGLLKGFGTARNLNIPRGRVINGAGRFEESGIELQSVYHPVKKA</sequence>
<protein>
    <submittedName>
        <fullName evidence="1">Uncharacterized protein</fullName>
    </submittedName>
</protein>